<dbReference type="AlphaFoldDB" id="A0A0J1GV36"/>
<dbReference type="Proteomes" id="UP000036097">
    <property type="component" value="Unassembled WGS sequence"/>
</dbReference>
<dbReference type="Gene3D" id="3.30.1690.10">
    <property type="entry name" value="TcpA-like pilin"/>
    <property type="match status" value="1"/>
</dbReference>
<dbReference type="RefSeq" id="WP_047880459.1">
    <property type="nucleotide sequence ID" value="NZ_LDOT01000032.1"/>
</dbReference>
<evidence type="ECO:0000313" key="1">
    <source>
        <dbReference type="EMBL" id="KLV03496.1"/>
    </source>
</evidence>
<organism evidence="1 2">
    <name type="scientific">Photobacterium aquae</name>
    <dbReference type="NCBI Taxonomy" id="1195763"/>
    <lineage>
        <taxon>Bacteria</taxon>
        <taxon>Pseudomonadati</taxon>
        <taxon>Pseudomonadota</taxon>
        <taxon>Gammaproteobacteria</taxon>
        <taxon>Vibrionales</taxon>
        <taxon>Vibrionaceae</taxon>
        <taxon>Photobacterium</taxon>
    </lineage>
</organism>
<dbReference type="OrthoDB" id="5906628at2"/>
<proteinExistence type="predicted"/>
<reference evidence="1 2" key="1">
    <citation type="submission" date="2015-05" db="EMBL/GenBank/DDBJ databases">
        <title>Photobacterium galathea sp. nov.</title>
        <authorList>
            <person name="Machado H."/>
            <person name="Gram L."/>
        </authorList>
    </citation>
    <scope>NUCLEOTIDE SEQUENCE [LARGE SCALE GENOMIC DNA]</scope>
    <source>
        <strain evidence="1 2">CGMCC 1.12159</strain>
    </source>
</reference>
<comment type="caution">
    <text evidence="1">The sequence shown here is derived from an EMBL/GenBank/DDBJ whole genome shotgun (WGS) entry which is preliminary data.</text>
</comment>
<keyword evidence="2" id="KW-1185">Reference proteome</keyword>
<dbReference type="STRING" id="1195763.ABT56_18850"/>
<protein>
    <submittedName>
        <fullName evidence="1">Uncharacterized protein</fullName>
    </submittedName>
</protein>
<sequence>MLTQERDMNKFFKNKQRGAMLMDNMIAVGFISMLLIGIVAAIPTITHKLNVSNFQKQATDISTAAVQWKKARPNFTGLSMDELCKYELISKSHCSGASAVSGSNPFGGDWTLTPTQGTFTLTATLPNLTGETGRQLDLADTMAPMTKGQCASSTGCSTIDASSADSLIMKF</sequence>
<dbReference type="EMBL" id="LDOT01000032">
    <property type="protein sequence ID" value="KLV03496.1"/>
    <property type="molecule type" value="Genomic_DNA"/>
</dbReference>
<accession>A0A0J1GV36</accession>
<evidence type="ECO:0000313" key="2">
    <source>
        <dbReference type="Proteomes" id="UP000036097"/>
    </source>
</evidence>
<dbReference type="PATRIC" id="fig|1195763.3.peg.4028"/>
<gene>
    <name evidence="1" type="ORF">ABT56_18850</name>
</gene>
<name>A0A0J1GV36_9GAMM</name>